<keyword evidence="4" id="KW-0067">ATP-binding</keyword>
<evidence type="ECO:0000259" key="5">
    <source>
        <dbReference type="Pfam" id="PF13087"/>
    </source>
</evidence>
<dbReference type="Proteomes" id="UP001177023">
    <property type="component" value="Unassembled WGS sequence"/>
</dbReference>
<dbReference type="Gene3D" id="3.40.50.300">
    <property type="entry name" value="P-loop containing nucleotide triphosphate hydrolases"/>
    <property type="match status" value="2"/>
</dbReference>
<dbReference type="InterPro" id="IPR027417">
    <property type="entry name" value="P-loop_NTPase"/>
</dbReference>
<keyword evidence="7" id="KW-1185">Reference proteome</keyword>
<evidence type="ECO:0000256" key="3">
    <source>
        <dbReference type="ARBA" id="ARBA00022806"/>
    </source>
</evidence>
<keyword evidence="1" id="KW-0547">Nucleotide-binding</keyword>
<feature type="domain" description="DNA2/NAM7 helicase-like C-terminal" evidence="5">
    <location>
        <begin position="819"/>
        <end position="989"/>
    </location>
</feature>
<accession>A0AA36DA34</accession>
<organism evidence="6 7">
    <name type="scientific">Mesorhabditis spiculigera</name>
    <dbReference type="NCBI Taxonomy" id="96644"/>
    <lineage>
        <taxon>Eukaryota</taxon>
        <taxon>Metazoa</taxon>
        <taxon>Ecdysozoa</taxon>
        <taxon>Nematoda</taxon>
        <taxon>Chromadorea</taxon>
        <taxon>Rhabditida</taxon>
        <taxon>Rhabditina</taxon>
        <taxon>Rhabditomorpha</taxon>
        <taxon>Rhabditoidea</taxon>
        <taxon>Rhabditidae</taxon>
        <taxon>Mesorhabditinae</taxon>
        <taxon>Mesorhabditis</taxon>
    </lineage>
</organism>
<comment type="caution">
    <text evidence="6">The sequence shown here is derived from an EMBL/GenBank/DDBJ whole genome shotgun (WGS) entry which is preliminary data.</text>
</comment>
<dbReference type="Pfam" id="PF13087">
    <property type="entry name" value="AAA_12"/>
    <property type="match status" value="1"/>
</dbReference>
<keyword evidence="3" id="KW-0347">Helicase</keyword>
<dbReference type="PANTHER" id="PTHR43788">
    <property type="entry name" value="DNA2/NAM7 HELICASE FAMILY MEMBER"/>
    <property type="match status" value="1"/>
</dbReference>
<name>A0AA36DA34_9BILA</name>
<dbReference type="GO" id="GO:0043139">
    <property type="term" value="F:5'-3' DNA helicase activity"/>
    <property type="evidence" value="ECO:0007669"/>
    <property type="project" value="TreeGrafter"/>
</dbReference>
<evidence type="ECO:0000256" key="1">
    <source>
        <dbReference type="ARBA" id="ARBA00022741"/>
    </source>
</evidence>
<keyword evidence="2" id="KW-0378">Hydrolase</keyword>
<dbReference type="GO" id="GO:0016787">
    <property type="term" value="F:hydrolase activity"/>
    <property type="evidence" value="ECO:0007669"/>
    <property type="project" value="UniProtKB-KW"/>
</dbReference>
<proteinExistence type="predicted"/>
<dbReference type="AlphaFoldDB" id="A0AA36DA34"/>
<dbReference type="InterPro" id="IPR041679">
    <property type="entry name" value="DNA2/NAM7-like_C"/>
</dbReference>
<feature type="non-terminal residue" evidence="6">
    <location>
        <position position="1"/>
    </location>
</feature>
<dbReference type="SUPFAM" id="SSF52540">
    <property type="entry name" value="P-loop containing nucleoside triphosphate hydrolases"/>
    <property type="match status" value="1"/>
</dbReference>
<reference evidence="6" key="1">
    <citation type="submission" date="2023-06" db="EMBL/GenBank/DDBJ databases">
        <authorList>
            <person name="Delattre M."/>
        </authorList>
    </citation>
    <scope>NUCLEOTIDE SEQUENCE</scope>
    <source>
        <strain evidence="6">AF72</strain>
    </source>
</reference>
<gene>
    <name evidence="6" type="ORF">MSPICULIGERA_LOCUS21972</name>
</gene>
<evidence type="ECO:0000256" key="4">
    <source>
        <dbReference type="ARBA" id="ARBA00022840"/>
    </source>
</evidence>
<evidence type="ECO:0000313" key="6">
    <source>
        <dbReference type="EMBL" id="CAJ0583904.1"/>
    </source>
</evidence>
<evidence type="ECO:0000313" key="7">
    <source>
        <dbReference type="Proteomes" id="UP001177023"/>
    </source>
</evidence>
<dbReference type="GO" id="GO:0005524">
    <property type="term" value="F:ATP binding"/>
    <property type="evidence" value="ECO:0007669"/>
    <property type="project" value="UniProtKB-KW"/>
</dbReference>
<dbReference type="EMBL" id="CATQJA010002665">
    <property type="protein sequence ID" value="CAJ0583904.1"/>
    <property type="molecule type" value="Genomic_DNA"/>
</dbReference>
<protein>
    <recommendedName>
        <fullName evidence="5">DNA2/NAM7 helicase-like C-terminal domain-containing protein</fullName>
    </recommendedName>
</protein>
<dbReference type="InterPro" id="IPR050534">
    <property type="entry name" value="Coronavir_polyprotein_1ab"/>
</dbReference>
<sequence>MDPPNRWIDHPLAGHVHVQSPWTEAEYKALRIDTNFDHLRILTVGDYRRIDDCSQIHGITAHRRGNNAKIPITGIPRLPDIVHFRSHAQTVLAHYIAQPDAPPAVIPGPNVIGDNVTILKPPYSKTLPMLYRIIQMRGNRTVLLESMIFELFYKREELRFITLDKDSWNRTGGVRGVVLPKCSIGDLVWVYNLTCQHVGHVPRDMQKSLEDAGKRGVCVEELAPVFRALEFDLITPSCRPPVWCYVVKTWKSTAQIAISGEAKHCEITCANNQGHRIDTEGEILECRPRMDTPASFYLATTPIKGNDPYIIRIIRETEPTLPNNQAPRPTWIGPAPDGIKAQVSDQLNRFTAYRDNHRIAMEIMRQRLLLATSYHEVCETNKQDRQRRNAIFVIKRDRENQRIVRFQFEINGKVSAEGWHPGSKIVMSLSVPKMFIFGNVTSCDRSDDDEPQTAKFEALPLECELDRLARFDDGSEHHGTAYLMPSARPKSWIISTLERGFDHLRPTDFAYQAFDAMYSAQRGAAFYDQIPVTQFEEPAGEIPRTFRRKGHEIQMTNEQRQAIDLLSGDYQTGAVFSPFGAGKTAIIGVAAQYRASLSDGTTLLIASTNNALTEAIDAFLETSISEAKREYFVHHHLADGVFNARESMGTMTNLAEQTCVDPETDMCDALFLREFVENRHLLKLYLQGQLDLPESVEEAERVMIDIEYPSKHIKRVYELLCHYRPASVLGLTFGSLNGLLKGLFKEHLDSISSIIVEEASDVSEAGLVALHCLFPNANIYLVGDIRQSQPYTMIRSEDPIHPWAMRPALTVALNSDLVPNVVLTTTYRSHPAITDVVRTMFYRNSFTTPIREADRILFTRRTGLPIVFVLYPGTDHRTHSGSRRSLDEAKLAMRLVIPLLTHFPADQLLLISYYKSQRTLIERMIKENQAIPNKPRFATIGRDPGSQAEVAIVLTTYSGKRNGSAYFNSRHRACFALTRARQGIVRLGDGHRCFDRDAVV</sequence>
<dbReference type="PANTHER" id="PTHR43788:SF16">
    <property type="entry name" value="HELICASE WITH ZINC FINGER 2"/>
    <property type="match status" value="1"/>
</dbReference>
<evidence type="ECO:0000256" key="2">
    <source>
        <dbReference type="ARBA" id="ARBA00022801"/>
    </source>
</evidence>